<dbReference type="AlphaFoldDB" id="A0A1X7CK81"/>
<gene>
    <name evidence="1" type="ORF">SAMN06295933_0995</name>
</gene>
<organism evidence="1 2">
    <name type="scientific">Desulfovibrio gilichinskyi</name>
    <dbReference type="NCBI Taxonomy" id="1519643"/>
    <lineage>
        <taxon>Bacteria</taxon>
        <taxon>Pseudomonadati</taxon>
        <taxon>Thermodesulfobacteriota</taxon>
        <taxon>Desulfovibrionia</taxon>
        <taxon>Desulfovibrionales</taxon>
        <taxon>Desulfovibrionaceae</taxon>
        <taxon>Desulfovibrio</taxon>
    </lineage>
</organism>
<dbReference type="InterPro" id="IPR022025">
    <property type="entry name" value="Amidoligase_2"/>
</dbReference>
<keyword evidence="2" id="KW-1185">Reference proteome</keyword>
<dbReference type="OrthoDB" id="5597599at2"/>
<dbReference type="Pfam" id="PF12224">
    <property type="entry name" value="Amidoligase_2"/>
    <property type="match status" value="1"/>
</dbReference>
<evidence type="ECO:0000313" key="1">
    <source>
        <dbReference type="EMBL" id="SME97975.1"/>
    </source>
</evidence>
<accession>A0A1X7CK81</accession>
<dbReference type="RefSeq" id="WP_085099140.1">
    <property type="nucleotide sequence ID" value="NZ_FWZU01000001.1"/>
</dbReference>
<reference evidence="2" key="1">
    <citation type="submission" date="2017-04" db="EMBL/GenBank/DDBJ databases">
        <authorList>
            <person name="Varghese N."/>
            <person name="Submissions S."/>
        </authorList>
    </citation>
    <scope>NUCLEOTIDE SEQUENCE [LARGE SCALE GENOMIC DNA]</scope>
    <source>
        <strain evidence="2">K3S</strain>
    </source>
</reference>
<sequence length="328" mass="38312">MKWEKPPIVEKDDGTLRHVGFELEFTGVDLTRVGHTVSSLYGGVLKSESPFQHRVEGTEFGDFILEVDSIQLKERSYKQFIEGLGLKLDEKTTEKVDDTVYDISKIAVPFELVTPPIPIDRISELSKLKEALFKMHCKGTRASFLYGFGMQFNPELPSLKAKTILSYMRAFFLLQDWLKSEINVDMTRRVMPFINDFPQTYIIKILQPDYDPSMSQLIDDYLAENPTRNRPLDMTCLFAHIDKERTFSMVEDYKLIKPRPTFHYRLPDCRIDEEVWSLALEWNRWVKVEKLANDKKAIVEMSKAYLQKSNTFKSLLNSFIEFFKNEKS</sequence>
<protein>
    <submittedName>
        <fullName evidence="1">Putative amidoligase enzyme</fullName>
    </submittedName>
</protein>
<keyword evidence="1" id="KW-0436">Ligase</keyword>
<evidence type="ECO:0000313" key="2">
    <source>
        <dbReference type="Proteomes" id="UP000192906"/>
    </source>
</evidence>
<proteinExistence type="predicted"/>
<name>A0A1X7CK81_9BACT</name>
<dbReference type="EMBL" id="FWZU01000001">
    <property type="protein sequence ID" value="SME97975.1"/>
    <property type="molecule type" value="Genomic_DNA"/>
</dbReference>
<dbReference type="GO" id="GO:0016874">
    <property type="term" value="F:ligase activity"/>
    <property type="evidence" value="ECO:0007669"/>
    <property type="project" value="UniProtKB-KW"/>
</dbReference>
<dbReference type="STRING" id="1519643.SAMN06295933_0995"/>
<dbReference type="Proteomes" id="UP000192906">
    <property type="component" value="Unassembled WGS sequence"/>
</dbReference>